<feature type="region of interest" description="Disordered" evidence="1">
    <location>
        <begin position="939"/>
        <end position="962"/>
    </location>
</feature>
<feature type="compositionally biased region" description="Low complexity" evidence="1">
    <location>
        <begin position="473"/>
        <end position="490"/>
    </location>
</feature>
<feature type="compositionally biased region" description="Polar residues" evidence="1">
    <location>
        <begin position="599"/>
        <end position="608"/>
    </location>
</feature>
<feature type="region of interest" description="Disordered" evidence="1">
    <location>
        <begin position="473"/>
        <end position="506"/>
    </location>
</feature>
<feature type="region of interest" description="Disordered" evidence="1">
    <location>
        <begin position="584"/>
        <end position="628"/>
    </location>
</feature>
<feature type="compositionally biased region" description="Low complexity" evidence="1">
    <location>
        <begin position="1022"/>
        <end position="1060"/>
    </location>
</feature>
<dbReference type="InterPro" id="IPR013243">
    <property type="entry name" value="SCA7_dom"/>
</dbReference>
<feature type="region of interest" description="Disordered" evidence="1">
    <location>
        <begin position="135"/>
        <end position="178"/>
    </location>
</feature>
<reference evidence="3" key="2">
    <citation type="submission" date="2021-01" db="UniProtKB">
        <authorList>
            <consortium name="EnsemblMetazoa"/>
        </authorList>
    </citation>
    <scope>IDENTIFICATION</scope>
</reference>
<dbReference type="PANTHER" id="PTHR15117:SF24">
    <property type="entry name" value="SCA7 DOMAIN-CONTAINING PROTEIN"/>
    <property type="match status" value="1"/>
</dbReference>
<dbReference type="PANTHER" id="PTHR15117">
    <property type="entry name" value="ATAXIN 7 RELATED"/>
    <property type="match status" value="1"/>
</dbReference>
<feature type="compositionally biased region" description="Basic and acidic residues" evidence="1">
    <location>
        <begin position="610"/>
        <end position="619"/>
    </location>
</feature>
<feature type="compositionally biased region" description="Basic residues" evidence="1">
    <location>
        <begin position="1005"/>
        <end position="1021"/>
    </location>
</feature>
<feature type="region of interest" description="Disordered" evidence="1">
    <location>
        <begin position="888"/>
        <end position="911"/>
    </location>
</feature>
<dbReference type="Pfam" id="PF08313">
    <property type="entry name" value="SCA7"/>
    <property type="match status" value="1"/>
</dbReference>
<evidence type="ECO:0000256" key="1">
    <source>
        <dbReference type="SAM" id="MobiDB-lite"/>
    </source>
</evidence>
<feature type="region of interest" description="Disordered" evidence="1">
    <location>
        <begin position="686"/>
        <end position="705"/>
    </location>
</feature>
<dbReference type="AlphaFoldDB" id="A0A7M7RAH3"/>
<feature type="compositionally biased region" description="Pro residues" evidence="1">
    <location>
        <begin position="370"/>
        <end position="384"/>
    </location>
</feature>
<feature type="region of interest" description="Disordered" evidence="1">
    <location>
        <begin position="200"/>
        <end position="241"/>
    </location>
</feature>
<evidence type="ECO:0000313" key="3">
    <source>
        <dbReference type="EnsemblMetazoa" id="XP_781769"/>
    </source>
</evidence>
<protein>
    <recommendedName>
        <fullName evidence="2">SCA7 domain-containing protein</fullName>
    </recommendedName>
</protein>
<organism evidence="3 4">
    <name type="scientific">Strongylocentrotus purpuratus</name>
    <name type="common">Purple sea urchin</name>
    <dbReference type="NCBI Taxonomy" id="7668"/>
    <lineage>
        <taxon>Eukaryota</taxon>
        <taxon>Metazoa</taxon>
        <taxon>Echinodermata</taxon>
        <taxon>Eleutherozoa</taxon>
        <taxon>Echinozoa</taxon>
        <taxon>Echinoidea</taxon>
        <taxon>Euechinoidea</taxon>
        <taxon>Echinacea</taxon>
        <taxon>Camarodonta</taxon>
        <taxon>Echinidea</taxon>
        <taxon>Strongylocentrotidae</taxon>
        <taxon>Strongylocentrotus</taxon>
    </lineage>
</organism>
<dbReference type="InParanoid" id="A0A7M7RAH3"/>
<sequence>MASLERSSPSMFLGQSWSSWADKVTNQEDEDAENDEKSDRTGEEMVPEMSREKEEPQVMRLKMEDSPMFGLCPARDEFYLVVCEQCKQVVKPQALQRHIEFRHGKPPDGPLPPLPIPAPLGGTSSPTCNKQIMHAHRKTGRSVSRPPSRSNSHPLFVSLPQVANSPSPESETKRTQSVPDLIAAAKPSIDISPMRQLEDHLRQPHSTSPPPPHDPHIPSQGSPPSSNHDVLSAPSSPVDTVLLDSPSLSGITSFSSLQTTELSQELSIQVPSQDDSLVNRTVPSIDTNYAGENVEVVLASPPVQTMPVPLTSAESLSTSLSTPHIISLPLADTLPQVQLQSEASNLIQISHPSSTNYSPVKPRPIAITPTPTPPPAPSVTPPTPKSSGKKKKVNTVKSDKNVPCKDRRYDPDKHCGVWSDEHKRHCTRSLTCKTHSLSLRRAVQGRRLPFNELLAEHKARSQALAAAKAAAAGGATPGATTTTATSTNTTVLSNNRSNASGGTHPSISKSIKKEIVNPQNLGGTPTVPVLHGPGPTPIIINSSSHPLKRALSVSTASSSIHLVRDDSSSSPSSSLVVVPLDTSQQNPAPLRQQEHHPSPTHQRLSSQGVEGKEAGDRLDSPCTHHHPRPFAMCTYGSKRTEQGMVVLNRRQDRLRAALAGLVERQLKPPPLKKVCHSQESAVVPNLAKNGSNITSVPPKLTNSHMDQGLLHSAVPNAKLSKSSTSKSKKSKASRSEKSGDGGFSHQVKNSKVRRKSGSSASGGVSPAIIQSSSASNIVHNIFAVSSNSNVPLAIAPTTYTVVGGNGLQSVDMINMDNNTSVADMQGQLLKNLRFVVTNIDNTNNAAGASQPAITLPILNAVGNAPMVIGNIGALQLHDGKMNIKSRTKNVGSKNLERQSSRTRKPSGSGIVHCSPQQTVQIGTVQGDTIIVQDQGVISSMRSSPSPVQRPESASPQLTSLPNGIIPSPAGTALYTGNKVYGGSSAGNAVVGVGASGGVVMVDQHHPHHHQHHQPQHHHHHQQQQQPQQQQQQLPGDITSPSGTSTPSPGGNSTETSPSGSFQYSSGIQSLSANKSFSSSNSSKSSSGSRKQQQNAKTSSGGAISGGGAHTNQHPTPSVQPIPFQVPIQHIMANLIDAQGKSLSAIIPANHQLFSSIQLQQGGGGASAATPGAPVMQGVVAPGDHQNKASSPPTVAGAAASILAQQPLALSLQQQTALHHHQAGNQPIRLQGTGLATVASVGEHTAQVVLSPSGTGDPRQELKLHH</sequence>
<dbReference type="RefSeq" id="XP_781769.3">
    <property type="nucleotide sequence ID" value="XM_776676.5"/>
</dbReference>
<dbReference type="OrthoDB" id="21678at2759"/>
<accession>A0A7M7RAH3</accession>
<keyword evidence="4" id="KW-1185">Reference proteome</keyword>
<feature type="compositionally biased region" description="Polar residues" evidence="1">
    <location>
        <begin position="1109"/>
        <end position="1118"/>
    </location>
</feature>
<feature type="region of interest" description="Disordered" evidence="1">
    <location>
        <begin position="713"/>
        <end position="764"/>
    </location>
</feature>
<dbReference type="FunCoup" id="A0A7M7RAH3">
    <property type="interactions" value="531"/>
</dbReference>
<feature type="compositionally biased region" description="Polar residues" evidence="1">
    <location>
        <begin position="1"/>
        <end position="19"/>
    </location>
</feature>
<feature type="domain" description="SCA7" evidence="2">
    <location>
        <begin position="402"/>
        <end position="469"/>
    </location>
</feature>
<evidence type="ECO:0000313" key="4">
    <source>
        <dbReference type="Proteomes" id="UP000007110"/>
    </source>
</evidence>
<feature type="compositionally biased region" description="Basic and acidic residues" evidence="1">
    <location>
        <begin position="35"/>
        <end position="58"/>
    </location>
</feature>
<dbReference type="Gene3D" id="6.10.140.670">
    <property type="match status" value="1"/>
</dbReference>
<feature type="compositionally biased region" description="Polar residues" evidence="1">
    <location>
        <begin position="688"/>
        <end position="705"/>
    </location>
</feature>
<dbReference type="GeneID" id="576361"/>
<dbReference type="InterPro" id="IPR052237">
    <property type="entry name" value="Ataxin-7-like_regulator"/>
</dbReference>
<dbReference type="OMA" id="IGQQWSA"/>
<name>A0A7M7RAH3_STRPU</name>
<dbReference type="PROSITE" id="PS51505">
    <property type="entry name" value="SCA7"/>
    <property type="match status" value="1"/>
</dbReference>
<dbReference type="EnsemblMetazoa" id="XM_776676">
    <property type="protein sequence ID" value="XP_781769"/>
    <property type="gene ID" value="LOC576361"/>
</dbReference>
<feature type="compositionally biased region" description="Low complexity" evidence="1">
    <location>
        <begin position="1069"/>
        <end position="1101"/>
    </location>
</feature>
<feature type="compositionally biased region" description="Low complexity" evidence="1">
    <location>
        <begin position="141"/>
        <end position="154"/>
    </location>
</feature>
<feature type="region of interest" description="Disordered" evidence="1">
    <location>
        <begin position="350"/>
        <end position="405"/>
    </location>
</feature>
<feature type="region of interest" description="Disordered" evidence="1">
    <location>
        <begin position="1005"/>
        <end position="1121"/>
    </location>
</feature>
<feature type="region of interest" description="Disordered" evidence="1">
    <location>
        <begin position="1"/>
        <end position="58"/>
    </location>
</feature>
<feature type="compositionally biased region" description="Polar residues" evidence="1">
    <location>
        <begin position="491"/>
        <end position="506"/>
    </location>
</feature>
<feature type="compositionally biased region" description="Polar residues" evidence="1">
    <location>
        <begin position="220"/>
        <end position="238"/>
    </location>
</feature>
<feature type="compositionally biased region" description="Polar residues" evidence="1">
    <location>
        <begin position="939"/>
        <end position="961"/>
    </location>
</feature>
<reference evidence="4" key="1">
    <citation type="submission" date="2015-02" db="EMBL/GenBank/DDBJ databases">
        <title>Genome sequencing for Strongylocentrotus purpuratus.</title>
        <authorList>
            <person name="Murali S."/>
            <person name="Liu Y."/>
            <person name="Vee V."/>
            <person name="English A."/>
            <person name="Wang M."/>
            <person name="Skinner E."/>
            <person name="Han Y."/>
            <person name="Muzny D.M."/>
            <person name="Worley K.C."/>
            <person name="Gibbs R.A."/>
        </authorList>
    </citation>
    <scope>NUCLEOTIDE SEQUENCE</scope>
</reference>
<dbReference type="Proteomes" id="UP000007110">
    <property type="component" value="Unassembled WGS sequence"/>
</dbReference>
<proteinExistence type="predicted"/>
<evidence type="ECO:0000259" key="2">
    <source>
        <dbReference type="PROSITE" id="PS51505"/>
    </source>
</evidence>